<gene>
    <name evidence="3" type="ORF">DWX70_21125</name>
</gene>
<feature type="signal peptide" evidence="2">
    <location>
        <begin position="1"/>
        <end position="19"/>
    </location>
</feature>
<dbReference type="AlphaFoldDB" id="A0A395VRL0"/>
<comment type="caution">
    <text evidence="3">The sequence shown here is derived from an EMBL/GenBank/DDBJ whole genome shotgun (WGS) entry which is preliminary data.</text>
</comment>
<dbReference type="EMBL" id="QRVZ01000022">
    <property type="protein sequence ID" value="RGS80662.1"/>
    <property type="molecule type" value="Genomic_DNA"/>
</dbReference>
<evidence type="ECO:0000313" key="4">
    <source>
        <dbReference type="Proteomes" id="UP000266492"/>
    </source>
</evidence>
<evidence type="ECO:0000313" key="3">
    <source>
        <dbReference type="EMBL" id="RGS80662.1"/>
    </source>
</evidence>
<dbReference type="InterPro" id="IPR015943">
    <property type="entry name" value="WD40/YVTN_repeat-like_dom_sf"/>
</dbReference>
<dbReference type="RefSeq" id="WP_118419109.1">
    <property type="nucleotide sequence ID" value="NZ_QRVZ01000022.1"/>
</dbReference>
<feature type="region of interest" description="Disordered" evidence="1">
    <location>
        <begin position="370"/>
        <end position="391"/>
    </location>
</feature>
<dbReference type="Proteomes" id="UP000266492">
    <property type="component" value="Unassembled WGS sequence"/>
</dbReference>
<dbReference type="SUPFAM" id="SSF63829">
    <property type="entry name" value="Calcium-dependent phosphotriesterase"/>
    <property type="match status" value="1"/>
</dbReference>
<proteinExistence type="predicted"/>
<dbReference type="Pfam" id="PF16819">
    <property type="entry name" value="DUF5074"/>
    <property type="match status" value="1"/>
</dbReference>
<feature type="chain" id="PRO_5017400245" description="DUF5074 domain-containing protein" evidence="2">
    <location>
        <begin position="20"/>
        <end position="516"/>
    </location>
</feature>
<dbReference type="InterPro" id="IPR031815">
    <property type="entry name" value="DUF5074"/>
</dbReference>
<name>A0A395VRL0_BACOV</name>
<reference evidence="3 4" key="1">
    <citation type="submission" date="2018-08" db="EMBL/GenBank/DDBJ databases">
        <title>A genome reference for cultivated species of the human gut microbiota.</title>
        <authorList>
            <person name="Zou Y."/>
            <person name="Xue W."/>
            <person name="Luo G."/>
        </authorList>
    </citation>
    <scope>NUCLEOTIDE SEQUENCE [LARGE SCALE GENOMIC DNA]</scope>
    <source>
        <strain evidence="3 4">AF20-9LB</strain>
    </source>
</reference>
<accession>A0A395VRL0</accession>
<evidence type="ECO:0000256" key="2">
    <source>
        <dbReference type="SAM" id="SignalP"/>
    </source>
</evidence>
<evidence type="ECO:0008006" key="5">
    <source>
        <dbReference type="Google" id="ProtNLM"/>
    </source>
</evidence>
<dbReference type="Gene3D" id="2.130.10.10">
    <property type="entry name" value="YVTN repeat-like/Quinoprotein amine dehydrogenase"/>
    <property type="match status" value="1"/>
</dbReference>
<sequence length="516" mass="56170">MKKELLKLLTVALAGILSAGCSDDNTPAPAATIGITTEVPESTPVVLAPGNTCKIEFKAENAGNITANPAEGWQVDINPEEGYAQITAPEADAPGDNQYKMTLTAQGGEKTAQAATVWFYCVKDFSDPKGAFVLNEGNMTSENGSLIYITPEGYVLDNAYKAVNGTELGNVCQDMWFCGGKIYIISQNGDKNPVGSEFENDGMLVIADAKTLKKVDAYTRDDLNGLTWPSHVGVLDEEHVYIRDNGSADGSTGNGKIWRLNTTTRELKALEGSQGAPKAPFKRVGDKLYTFYDKDFYGSVMSKLWEVSASSDQVNVKSLNSTITKTHGLESDGTNLWIMYEYFSKPYIGKVDLNNPKTFLAHKEISYSLSGEGDDAESGEQPTSQTGSSSGKVMAVHGNIAYYLYDTSIYKVDFNQGPDGDIDNPNGTTTPQDEELVDLYSLDNKAQKMYNGISVNPTTGILYANSIKGYGNFFTTNSIWGFDTNGTWENYLYKFDGYTHFPAGIFFPPANNTSNE</sequence>
<dbReference type="PROSITE" id="PS51257">
    <property type="entry name" value="PROKAR_LIPOPROTEIN"/>
    <property type="match status" value="1"/>
</dbReference>
<feature type="compositionally biased region" description="Polar residues" evidence="1">
    <location>
        <begin position="380"/>
        <end position="391"/>
    </location>
</feature>
<protein>
    <recommendedName>
        <fullName evidence="5">DUF5074 domain-containing protein</fullName>
    </recommendedName>
</protein>
<keyword evidence="2" id="KW-0732">Signal</keyword>
<organism evidence="3 4">
    <name type="scientific">Bacteroides ovatus</name>
    <dbReference type="NCBI Taxonomy" id="28116"/>
    <lineage>
        <taxon>Bacteria</taxon>
        <taxon>Pseudomonadati</taxon>
        <taxon>Bacteroidota</taxon>
        <taxon>Bacteroidia</taxon>
        <taxon>Bacteroidales</taxon>
        <taxon>Bacteroidaceae</taxon>
        <taxon>Bacteroides</taxon>
    </lineage>
</organism>
<evidence type="ECO:0000256" key="1">
    <source>
        <dbReference type="SAM" id="MobiDB-lite"/>
    </source>
</evidence>